<dbReference type="GO" id="GO:0016020">
    <property type="term" value="C:membrane"/>
    <property type="evidence" value="ECO:0007669"/>
    <property type="project" value="UniProtKB-SubCell"/>
</dbReference>
<dbReference type="Proteomes" id="UP000271868">
    <property type="component" value="Unassembled WGS sequence"/>
</dbReference>
<evidence type="ECO:0008006" key="8">
    <source>
        <dbReference type="Google" id="ProtNLM"/>
    </source>
</evidence>
<organism evidence="6 7">
    <name type="scientific">Diaphorobacter nitroreducens</name>
    <dbReference type="NCBI Taxonomy" id="164759"/>
    <lineage>
        <taxon>Bacteria</taxon>
        <taxon>Pseudomonadati</taxon>
        <taxon>Pseudomonadota</taxon>
        <taxon>Betaproteobacteria</taxon>
        <taxon>Burkholderiales</taxon>
        <taxon>Comamonadaceae</taxon>
        <taxon>Diaphorobacter</taxon>
    </lineage>
</organism>
<evidence type="ECO:0000256" key="2">
    <source>
        <dbReference type="ARBA" id="ARBA00022692"/>
    </source>
</evidence>
<protein>
    <recommendedName>
        <fullName evidence="8">MAPEG superfamily protein</fullName>
    </recommendedName>
</protein>
<evidence type="ECO:0000256" key="1">
    <source>
        <dbReference type="ARBA" id="ARBA00004370"/>
    </source>
</evidence>
<name>A0AAX1WZR0_9BURK</name>
<dbReference type="RefSeq" id="WP_123675180.1">
    <property type="nucleotide sequence ID" value="NZ_DALYZY010000169.1"/>
</dbReference>
<dbReference type="Gene3D" id="1.20.120.550">
    <property type="entry name" value="Membrane associated eicosanoid/glutathione metabolism-like domain"/>
    <property type="match status" value="1"/>
</dbReference>
<dbReference type="SUPFAM" id="SSF161084">
    <property type="entry name" value="MAPEG domain-like"/>
    <property type="match status" value="1"/>
</dbReference>
<keyword evidence="7" id="KW-1185">Reference proteome</keyword>
<reference evidence="6 7" key="1">
    <citation type="submission" date="2018-11" db="EMBL/GenBank/DDBJ databases">
        <title>Genomic Encyclopedia of Type Strains, Phase IV (KMG-IV): sequencing the most valuable type-strain genomes for metagenomic binning, comparative biology and taxonomic classification.</title>
        <authorList>
            <person name="Goeker M."/>
        </authorList>
    </citation>
    <scope>NUCLEOTIDE SEQUENCE [LARGE SCALE GENOMIC DNA]</scope>
    <source>
        <strain evidence="6 7">DSM 15985</strain>
    </source>
</reference>
<comment type="caution">
    <text evidence="6">The sequence shown here is derived from an EMBL/GenBank/DDBJ whole genome shotgun (WGS) entry which is preliminary data.</text>
</comment>
<feature type="transmembrane region" description="Helical" evidence="5">
    <location>
        <begin position="78"/>
        <end position="99"/>
    </location>
</feature>
<evidence type="ECO:0000256" key="3">
    <source>
        <dbReference type="ARBA" id="ARBA00022989"/>
    </source>
</evidence>
<keyword evidence="2 5" id="KW-0812">Transmembrane</keyword>
<evidence type="ECO:0000256" key="4">
    <source>
        <dbReference type="ARBA" id="ARBA00023136"/>
    </source>
</evidence>
<dbReference type="Pfam" id="PF01124">
    <property type="entry name" value="MAPEG"/>
    <property type="match status" value="1"/>
</dbReference>
<dbReference type="AlphaFoldDB" id="A0AAX1WZR0"/>
<comment type="subcellular location">
    <subcellularLocation>
        <location evidence="1">Membrane</location>
    </subcellularLocation>
</comment>
<keyword evidence="3 5" id="KW-1133">Transmembrane helix</keyword>
<dbReference type="InterPro" id="IPR023352">
    <property type="entry name" value="MAPEG-like_dom_sf"/>
</dbReference>
<feature type="transmembrane region" description="Helical" evidence="5">
    <location>
        <begin position="6"/>
        <end position="25"/>
    </location>
</feature>
<feature type="transmembrane region" description="Helical" evidence="5">
    <location>
        <begin position="111"/>
        <end position="132"/>
    </location>
</feature>
<sequence>MQPSTVAVFCIAALALLLFLSGLYVSATRARFRILCAGADDPAHALTKAVRAHGNTAEYAAMLALLIYLLGQRSSAEWVSWVMVGVTASRYLLVIGVLASATLARPNPFRAVGALGTYVGGTVLALALLFAAA</sequence>
<evidence type="ECO:0000256" key="5">
    <source>
        <dbReference type="SAM" id="Phobius"/>
    </source>
</evidence>
<dbReference type="InterPro" id="IPR001129">
    <property type="entry name" value="Membr-assoc_MAPEG"/>
</dbReference>
<dbReference type="EMBL" id="RJVL01000001">
    <property type="protein sequence ID" value="ROR50994.1"/>
    <property type="molecule type" value="Genomic_DNA"/>
</dbReference>
<evidence type="ECO:0000313" key="7">
    <source>
        <dbReference type="Proteomes" id="UP000271868"/>
    </source>
</evidence>
<gene>
    <name evidence="6" type="ORF">EDC60_0756</name>
</gene>
<proteinExistence type="predicted"/>
<keyword evidence="4 5" id="KW-0472">Membrane</keyword>
<accession>A0AAX1WZR0</accession>
<evidence type="ECO:0000313" key="6">
    <source>
        <dbReference type="EMBL" id="ROR50994.1"/>
    </source>
</evidence>